<dbReference type="RefSeq" id="XP_004333770.1">
    <property type="nucleotide sequence ID" value="XM_004333722.1"/>
</dbReference>
<dbReference type="GeneID" id="14912236"/>
<dbReference type="GO" id="GO:0003723">
    <property type="term" value="F:RNA binding"/>
    <property type="evidence" value="ECO:0007669"/>
    <property type="project" value="UniProtKB-KW"/>
</dbReference>
<feature type="compositionally biased region" description="Basic and acidic residues" evidence="3">
    <location>
        <begin position="300"/>
        <end position="316"/>
    </location>
</feature>
<dbReference type="Pfam" id="PF00849">
    <property type="entry name" value="PseudoU_synth_2"/>
    <property type="match status" value="1"/>
</dbReference>
<evidence type="ECO:0000313" key="6">
    <source>
        <dbReference type="Proteomes" id="UP000011083"/>
    </source>
</evidence>
<evidence type="ECO:0000256" key="3">
    <source>
        <dbReference type="SAM" id="MobiDB-lite"/>
    </source>
</evidence>
<dbReference type="InterPro" id="IPR036986">
    <property type="entry name" value="S4_RNA-bd_sf"/>
</dbReference>
<dbReference type="Gene3D" id="3.10.290.10">
    <property type="entry name" value="RNA-binding S4 domain"/>
    <property type="match status" value="1"/>
</dbReference>
<evidence type="ECO:0000259" key="4">
    <source>
        <dbReference type="Pfam" id="PF00849"/>
    </source>
</evidence>
<sequence length="332" mass="36769">MSRNTTRIDRLLANLGYCSRRSALSYIRRNRVTFEGEVVASASTHVPQDGAGVAINDEPLLDTKPLHILLHKPSGYVCTREKGEHKTVYDLLPPDFYKRRPLLNICGRLDRWVTGLVFLTQDGGVAQPEGEEAVGQDVRHQGLARLQGDEAEIFKAGTLLLNGETKPCRPADLEILDPVNNLAKVTLYEGKYHQIRRMFSAIGNGVPRSIARISIGPLQLGNLEVGKWRHVTEEELRALRAVVDAGEAQAAGQREKTKANTAHDEGEENESEHEGTDVDNDDDGDEEDFGDGDNDDGDQDLAKLWEAEHAAEESRRPIQQPQPEGKELADVK</sequence>
<dbReference type="GO" id="GO:0001522">
    <property type="term" value="P:pseudouridine synthesis"/>
    <property type="evidence" value="ECO:0007669"/>
    <property type="project" value="InterPro"/>
</dbReference>
<dbReference type="InterPro" id="IPR050343">
    <property type="entry name" value="RsuA_PseudoU_synthase"/>
</dbReference>
<keyword evidence="1" id="KW-0413">Isomerase</keyword>
<evidence type="ECO:0000313" key="5">
    <source>
        <dbReference type="EMBL" id="ELR11757.1"/>
    </source>
</evidence>
<name>L8GFH9_ACACF</name>
<dbReference type="Gene3D" id="3.30.70.1560">
    <property type="entry name" value="Alpha-L RNA-binding motif"/>
    <property type="match status" value="1"/>
</dbReference>
<dbReference type="PANTHER" id="PTHR47683">
    <property type="entry name" value="PSEUDOURIDINE SYNTHASE FAMILY PROTEIN-RELATED"/>
    <property type="match status" value="1"/>
</dbReference>
<organism evidence="5 6">
    <name type="scientific">Acanthamoeba castellanii (strain ATCC 30010 / Neff)</name>
    <dbReference type="NCBI Taxonomy" id="1257118"/>
    <lineage>
        <taxon>Eukaryota</taxon>
        <taxon>Amoebozoa</taxon>
        <taxon>Discosea</taxon>
        <taxon>Longamoebia</taxon>
        <taxon>Centramoebida</taxon>
        <taxon>Acanthamoebidae</taxon>
        <taxon>Acanthamoeba</taxon>
    </lineage>
</organism>
<dbReference type="PROSITE" id="PS50889">
    <property type="entry name" value="S4"/>
    <property type="match status" value="1"/>
</dbReference>
<dbReference type="Proteomes" id="UP000011083">
    <property type="component" value="Unassembled WGS sequence"/>
</dbReference>
<evidence type="ECO:0000256" key="1">
    <source>
        <dbReference type="ARBA" id="ARBA00023235"/>
    </source>
</evidence>
<feature type="domain" description="Pseudouridine synthase RsuA/RluA-like" evidence="4">
    <location>
        <begin position="67"/>
        <end position="201"/>
    </location>
</feature>
<dbReference type="InterPro" id="IPR020103">
    <property type="entry name" value="PsdUridine_synth_cat_dom_sf"/>
</dbReference>
<dbReference type="OrthoDB" id="440619at2759"/>
<dbReference type="PANTHER" id="PTHR47683:SF2">
    <property type="entry name" value="RNA-BINDING S4 DOMAIN-CONTAINING PROTEIN"/>
    <property type="match status" value="1"/>
</dbReference>
<dbReference type="VEuPathDB" id="AmoebaDB:ACA1_362290"/>
<accession>L8GFH9</accession>
<reference evidence="5 6" key="1">
    <citation type="journal article" date="2013" name="Genome Biol.">
        <title>Genome of Acanthamoeba castellanii highlights extensive lateral gene transfer and early evolution of tyrosine kinase signaling.</title>
        <authorList>
            <person name="Clarke M."/>
            <person name="Lohan A.J."/>
            <person name="Liu B."/>
            <person name="Lagkouvardos I."/>
            <person name="Roy S."/>
            <person name="Zafar N."/>
            <person name="Bertelli C."/>
            <person name="Schilde C."/>
            <person name="Kianianmomeni A."/>
            <person name="Burglin T.R."/>
            <person name="Frech C."/>
            <person name="Turcotte B."/>
            <person name="Kopec K.O."/>
            <person name="Synnott J.M."/>
            <person name="Choo C."/>
            <person name="Paponov I."/>
            <person name="Finkler A."/>
            <person name="Soon Heng Tan C."/>
            <person name="Hutchins A.P."/>
            <person name="Weinmeier T."/>
            <person name="Rattei T."/>
            <person name="Chu J.S."/>
            <person name="Gimenez G."/>
            <person name="Irimia M."/>
            <person name="Rigden D.J."/>
            <person name="Fitzpatrick D.A."/>
            <person name="Lorenzo-Morales J."/>
            <person name="Bateman A."/>
            <person name="Chiu C.H."/>
            <person name="Tang P."/>
            <person name="Hegemann P."/>
            <person name="Fromm H."/>
            <person name="Raoult D."/>
            <person name="Greub G."/>
            <person name="Miranda-Saavedra D."/>
            <person name="Chen N."/>
            <person name="Nash P."/>
            <person name="Ginger M.L."/>
            <person name="Horn M."/>
            <person name="Schaap P."/>
            <person name="Caler L."/>
            <person name="Loftus B."/>
        </authorList>
    </citation>
    <scope>NUCLEOTIDE SEQUENCE [LARGE SCALE GENOMIC DNA]</scope>
    <source>
        <strain evidence="5 6">Neff</strain>
    </source>
</reference>
<dbReference type="SUPFAM" id="SSF55120">
    <property type="entry name" value="Pseudouridine synthase"/>
    <property type="match status" value="1"/>
</dbReference>
<gene>
    <name evidence="5" type="ORF">ACA1_362290</name>
</gene>
<feature type="compositionally biased region" description="Acidic residues" evidence="3">
    <location>
        <begin position="265"/>
        <end position="299"/>
    </location>
</feature>
<dbReference type="OMA" id="QGKYHQV"/>
<protein>
    <submittedName>
        <fullName evidence="5">RNA pseudouridine synthase superfamily protein</fullName>
    </submittedName>
</protein>
<dbReference type="AlphaFoldDB" id="L8GFH9"/>
<dbReference type="InterPro" id="IPR042092">
    <property type="entry name" value="PsdUridine_s_RsuA/RluB/E/F_cat"/>
</dbReference>
<feature type="region of interest" description="Disordered" evidence="3">
    <location>
        <begin position="245"/>
        <end position="332"/>
    </location>
</feature>
<evidence type="ECO:0000256" key="2">
    <source>
        <dbReference type="PROSITE-ProRule" id="PRU00182"/>
    </source>
</evidence>
<keyword evidence="2" id="KW-0694">RNA-binding</keyword>
<proteinExistence type="predicted"/>
<dbReference type="SUPFAM" id="SSF55174">
    <property type="entry name" value="Alpha-L RNA-binding motif"/>
    <property type="match status" value="1"/>
</dbReference>
<dbReference type="InterPro" id="IPR020094">
    <property type="entry name" value="TruA/RsuA/RluB/E/F_N"/>
</dbReference>
<dbReference type="EMBL" id="KB008147">
    <property type="protein sequence ID" value="ELR11757.1"/>
    <property type="molecule type" value="Genomic_DNA"/>
</dbReference>
<feature type="compositionally biased region" description="Basic and acidic residues" evidence="3">
    <location>
        <begin position="253"/>
        <end position="264"/>
    </location>
</feature>
<dbReference type="Gene3D" id="3.30.70.580">
    <property type="entry name" value="Pseudouridine synthase I, catalytic domain, N-terminal subdomain"/>
    <property type="match status" value="1"/>
</dbReference>
<dbReference type="GO" id="GO:0009982">
    <property type="term" value="F:pseudouridine synthase activity"/>
    <property type="evidence" value="ECO:0007669"/>
    <property type="project" value="InterPro"/>
</dbReference>
<dbReference type="InterPro" id="IPR006145">
    <property type="entry name" value="PsdUridine_synth_RsuA/RluA"/>
</dbReference>
<dbReference type="KEGG" id="acan:ACA1_362290"/>
<keyword evidence="6" id="KW-1185">Reference proteome</keyword>